<dbReference type="SMART" id="SM00387">
    <property type="entry name" value="HATPase_c"/>
    <property type="match status" value="1"/>
</dbReference>
<keyword evidence="20 23" id="KW-0472">Membrane</keyword>
<keyword evidence="9" id="KW-0963">Cytoplasm</keyword>
<dbReference type="InterPro" id="IPR036890">
    <property type="entry name" value="HATPase_C_sf"/>
</dbReference>
<dbReference type="GO" id="GO:0046872">
    <property type="term" value="F:metal ion binding"/>
    <property type="evidence" value="ECO:0007669"/>
    <property type="project" value="UniProtKB-KW"/>
</dbReference>
<name>A0A934J4J2_9BACL</name>
<keyword evidence="14 25" id="KW-0418">Kinase</keyword>
<evidence type="ECO:0000256" key="20">
    <source>
        <dbReference type="ARBA" id="ARBA00023136"/>
    </source>
</evidence>
<dbReference type="EC" id="2.7.13.3" evidence="5"/>
<keyword evidence="10" id="KW-0808">Transferase</keyword>
<evidence type="ECO:0000256" key="17">
    <source>
        <dbReference type="ARBA" id="ARBA00023004"/>
    </source>
</evidence>
<evidence type="ECO:0000256" key="14">
    <source>
        <dbReference type="ARBA" id="ARBA00022777"/>
    </source>
</evidence>
<feature type="transmembrane region" description="Helical" evidence="23">
    <location>
        <begin position="21"/>
        <end position="40"/>
    </location>
</feature>
<evidence type="ECO:0000256" key="9">
    <source>
        <dbReference type="ARBA" id="ARBA00022490"/>
    </source>
</evidence>
<evidence type="ECO:0000313" key="25">
    <source>
        <dbReference type="EMBL" id="MBJ6360202.1"/>
    </source>
</evidence>
<keyword evidence="13" id="KW-0547">Nucleotide-binding</keyword>
<dbReference type="CDD" id="cd16917">
    <property type="entry name" value="HATPase_UhpB-NarQ-NarX-like"/>
    <property type="match status" value="1"/>
</dbReference>
<dbReference type="EMBL" id="JAELUP010000005">
    <property type="protein sequence ID" value="MBJ6360202.1"/>
    <property type="molecule type" value="Genomic_DNA"/>
</dbReference>
<dbReference type="Proteomes" id="UP000640274">
    <property type="component" value="Unassembled WGS sequence"/>
</dbReference>
<feature type="transmembrane region" description="Helical" evidence="23">
    <location>
        <begin position="52"/>
        <end position="73"/>
    </location>
</feature>
<dbReference type="GO" id="GO:0005737">
    <property type="term" value="C:cytoplasm"/>
    <property type="evidence" value="ECO:0007669"/>
    <property type="project" value="UniProtKB-SubCell"/>
</dbReference>
<keyword evidence="11 23" id="KW-0812">Transmembrane</keyword>
<dbReference type="GO" id="GO:0051539">
    <property type="term" value="F:4 iron, 4 sulfur cluster binding"/>
    <property type="evidence" value="ECO:0007669"/>
    <property type="project" value="UniProtKB-KW"/>
</dbReference>
<feature type="domain" description="Histidine kinase" evidence="24">
    <location>
        <begin position="132"/>
        <end position="326"/>
    </location>
</feature>
<evidence type="ECO:0000256" key="11">
    <source>
        <dbReference type="ARBA" id="ARBA00022692"/>
    </source>
</evidence>
<dbReference type="InterPro" id="IPR050482">
    <property type="entry name" value="Sensor_HK_TwoCompSys"/>
</dbReference>
<evidence type="ECO:0000256" key="13">
    <source>
        <dbReference type="ARBA" id="ARBA00022741"/>
    </source>
</evidence>
<organism evidence="25 26">
    <name type="scientific">Paenibacillus roseus</name>
    <dbReference type="NCBI Taxonomy" id="2798579"/>
    <lineage>
        <taxon>Bacteria</taxon>
        <taxon>Bacillati</taxon>
        <taxon>Bacillota</taxon>
        <taxon>Bacilli</taxon>
        <taxon>Bacillales</taxon>
        <taxon>Paenibacillaceae</taxon>
        <taxon>Paenibacillus</taxon>
    </lineage>
</organism>
<evidence type="ECO:0000256" key="4">
    <source>
        <dbReference type="ARBA" id="ARBA00004651"/>
    </source>
</evidence>
<proteinExistence type="predicted"/>
<comment type="subcellular location">
    <subcellularLocation>
        <location evidence="4">Cell membrane</location>
        <topology evidence="4">Multi-pass membrane protein</topology>
    </subcellularLocation>
    <subcellularLocation>
        <location evidence="3">Cytoplasm</location>
    </subcellularLocation>
</comment>
<comment type="cofactor">
    <cofactor evidence="2">
        <name>[4Fe-4S] cluster</name>
        <dbReference type="ChEBI" id="CHEBI:49883"/>
    </cofactor>
</comment>
<evidence type="ECO:0000256" key="1">
    <source>
        <dbReference type="ARBA" id="ARBA00000085"/>
    </source>
</evidence>
<evidence type="ECO:0000256" key="21">
    <source>
        <dbReference type="ARBA" id="ARBA00024827"/>
    </source>
</evidence>
<evidence type="ECO:0000259" key="24">
    <source>
        <dbReference type="PROSITE" id="PS50109"/>
    </source>
</evidence>
<dbReference type="Pfam" id="PF02518">
    <property type="entry name" value="HATPase_c"/>
    <property type="match status" value="1"/>
</dbReference>
<evidence type="ECO:0000256" key="16">
    <source>
        <dbReference type="ARBA" id="ARBA00022989"/>
    </source>
</evidence>
<gene>
    <name evidence="25" type="ORF">JFN88_02555</name>
</gene>
<keyword evidence="16 23" id="KW-1133">Transmembrane helix</keyword>
<keyword evidence="8" id="KW-0004">4Fe-4S</keyword>
<dbReference type="AlphaFoldDB" id="A0A934J4J2"/>
<evidence type="ECO:0000256" key="22">
    <source>
        <dbReference type="ARBA" id="ARBA00030800"/>
    </source>
</evidence>
<evidence type="ECO:0000256" key="7">
    <source>
        <dbReference type="ARBA" id="ARBA00022475"/>
    </source>
</evidence>
<dbReference type="InterPro" id="IPR005467">
    <property type="entry name" value="His_kinase_dom"/>
</dbReference>
<dbReference type="GO" id="GO:0005886">
    <property type="term" value="C:plasma membrane"/>
    <property type="evidence" value="ECO:0007669"/>
    <property type="project" value="UniProtKB-SubCell"/>
</dbReference>
<evidence type="ECO:0000256" key="8">
    <source>
        <dbReference type="ARBA" id="ARBA00022485"/>
    </source>
</evidence>
<dbReference type="Gene3D" id="1.20.5.1930">
    <property type="match status" value="1"/>
</dbReference>
<evidence type="ECO:0000256" key="15">
    <source>
        <dbReference type="ARBA" id="ARBA00022840"/>
    </source>
</evidence>
<keyword evidence="19" id="KW-0411">Iron-sulfur</keyword>
<dbReference type="GO" id="GO:0000155">
    <property type="term" value="F:phosphorelay sensor kinase activity"/>
    <property type="evidence" value="ECO:0007669"/>
    <property type="project" value="InterPro"/>
</dbReference>
<evidence type="ECO:0000256" key="5">
    <source>
        <dbReference type="ARBA" id="ARBA00012438"/>
    </source>
</evidence>
<evidence type="ECO:0000256" key="19">
    <source>
        <dbReference type="ARBA" id="ARBA00023014"/>
    </source>
</evidence>
<dbReference type="Pfam" id="PF07730">
    <property type="entry name" value="HisKA_3"/>
    <property type="match status" value="1"/>
</dbReference>
<evidence type="ECO:0000256" key="10">
    <source>
        <dbReference type="ARBA" id="ARBA00022679"/>
    </source>
</evidence>
<evidence type="ECO:0000313" key="26">
    <source>
        <dbReference type="Proteomes" id="UP000640274"/>
    </source>
</evidence>
<dbReference type="GO" id="GO:0005524">
    <property type="term" value="F:ATP binding"/>
    <property type="evidence" value="ECO:0007669"/>
    <property type="project" value="UniProtKB-KW"/>
</dbReference>
<dbReference type="GO" id="GO:0046983">
    <property type="term" value="F:protein dimerization activity"/>
    <property type="evidence" value="ECO:0007669"/>
    <property type="project" value="InterPro"/>
</dbReference>
<keyword evidence="15" id="KW-0067">ATP-binding</keyword>
<evidence type="ECO:0000256" key="6">
    <source>
        <dbReference type="ARBA" id="ARBA00017322"/>
    </source>
</evidence>
<dbReference type="InterPro" id="IPR004358">
    <property type="entry name" value="Sig_transdc_His_kin-like_C"/>
</dbReference>
<dbReference type="RefSeq" id="WP_199017722.1">
    <property type="nucleotide sequence ID" value="NZ_JAELUP010000005.1"/>
</dbReference>
<comment type="function">
    <text evidence="21">Member of the two-component regulatory system NreB/NreC involved in the control of dissimilatory nitrate/nitrite reduction in response to oxygen. NreB functions as a direct oxygen sensor histidine kinase which is autophosphorylated, in the absence of oxygen, probably at the conserved histidine residue, and transfers its phosphate group probably to a conserved aspartate residue of NreC. NreB/NreC activates the expression of the nitrate (narGHJI) and nitrite (nir) reductase operons, as well as the putative nitrate transporter gene narT.</text>
</comment>
<evidence type="ECO:0000256" key="3">
    <source>
        <dbReference type="ARBA" id="ARBA00004496"/>
    </source>
</evidence>
<dbReference type="PROSITE" id="PS50109">
    <property type="entry name" value="HIS_KIN"/>
    <property type="match status" value="1"/>
</dbReference>
<keyword evidence="26" id="KW-1185">Reference proteome</keyword>
<keyword evidence="12" id="KW-0479">Metal-binding</keyword>
<keyword evidence="18" id="KW-0902">Two-component regulatory system</keyword>
<dbReference type="SUPFAM" id="SSF55874">
    <property type="entry name" value="ATPase domain of HSP90 chaperone/DNA topoisomerase II/histidine kinase"/>
    <property type="match status" value="1"/>
</dbReference>
<dbReference type="InterPro" id="IPR011712">
    <property type="entry name" value="Sig_transdc_His_kin_sub3_dim/P"/>
</dbReference>
<protein>
    <recommendedName>
        <fullName evidence="6">Oxygen sensor histidine kinase NreB</fullName>
        <ecNumber evidence="5">2.7.13.3</ecNumber>
    </recommendedName>
    <alternativeName>
        <fullName evidence="22">Nitrogen regulation protein B</fullName>
    </alternativeName>
</protein>
<accession>A0A934J4J2</accession>
<dbReference type="Gene3D" id="3.30.565.10">
    <property type="entry name" value="Histidine kinase-like ATPase, C-terminal domain"/>
    <property type="match status" value="1"/>
</dbReference>
<evidence type="ECO:0000256" key="12">
    <source>
        <dbReference type="ARBA" id="ARBA00022723"/>
    </source>
</evidence>
<sequence length="332" mass="37555">MADNKTEDKAPYRISRQTIETLLWLLVIIGLLVLVLQAMGYLSWFQLLQGKAAAFGLAVIGIALAAGAVYSYLQGLKLKETIKRLTEQQSRRFRTVTLVSDDPAEQNQQPDEEEQIWQEKVKFTAVIEERQRLARELHDAVSQQLFAISMTATAVGRTIDKDFERARRQVELIEEMASVAQSEMRALLLHLRPIHLDGKNLAQALGSLLDELRQKVPMDIKLDMDPGITLMPDAEDHLFRIFQESLSNTLRHAKATAMEIRLFRYGKQIHLTLRDNGVGFDLEAKKQTSYGLLTMEERVHEMGGTMKLQSAPGEGTTIEIWIPALTDERGSE</sequence>
<comment type="caution">
    <text evidence="25">The sequence shown here is derived from an EMBL/GenBank/DDBJ whole genome shotgun (WGS) entry which is preliminary data.</text>
</comment>
<dbReference type="PANTHER" id="PTHR24421:SF37">
    <property type="entry name" value="SENSOR HISTIDINE KINASE NARS"/>
    <property type="match status" value="1"/>
</dbReference>
<evidence type="ECO:0000256" key="18">
    <source>
        <dbReference type="ARBA" id="ARBA00023012"/>
    </source>
</evidence>
<dbReference type="InterPro" id="IPR003594">
    <property type="entry name" value="HATPase_dom"/>
</dbReference>
<reference evidence="25" key="1">
    <citation type="submission" date="2020-12" db="EMBL/GenBank/DDBJ databases">
        <authorList>
            <person name="Huq M.A."/>
        </authorList>
    </citation>
    <scope>NUCLEOTIDE SEQUENCE</scope>
    <source>
        <strain evidence="25">MAHUQ-46</strain>
    </source>
</reference>
<keyword evidence="17" id="KW-0408">Iron</keyword>
<keyword evidence="7" id="KW-1003">Cell membrane</keyword>
<dbReference type="PRINTS" id="PR00344">
    <property type="entry name" value="BCTRLSENSOR"/>
</dbReference>
<comment type="catalytic activity">
    <reaction evidence="1">
        <text>ATP + protein L-histidine = ADP + protein N-phospho-L-histidine.</text>
        <dbReference type="EC" id="2.7.13.3"/>
    </reaction>
</comment>
<evidence type="ECO:0000256" key="2">
    <source>
        <dbReference type="ARBA" id="ARBA00001966"/>
    </source>
</evidence>
<dbReference type="PANTHER" id="PTHR24421">
    <property type="entry name" value="NITRATE/NITRITE SENSOR PROTEIN NARX-RELATED"/>
    <property type="match status" value="1"/>
</dbReference>
<evidence type="ECO:0000256" key="23">
    <source>
        <dbReference type="SAM" id="Phobius"/>
    </source>
</evidence>